<organism evidence="2 3">
    <name type="scientific">Rubrivirga litoralis</name>
    <dbReference type="NCBI Taxonomy" id="3075598"/>
    <lineage>
        <taxon>Bacteria</taxon>
        <taxon>Pseudomonadati</taxon>
        <taxon>Rhodothermota</taxon>
        <taxon>Rhodothermia</taxon>
        <taxon>Rhodothermales</taxon>
        <taxon>Rubricoccaceae</taxon>
        <taxon>Rubrivirga</taxon>
    </lineage>
</organism>
<accession>A0ABU3BPA5</accession>
<name>A0ABU3BPA5_9BACT</name>
<evidence type="ECO:0008006" key="4">
    <source>
        <dbReference type="Google" id="ProtNLM"/>
    </source>
</evidence>
<evidence type="ECO:0000313" key="2">
    <source>
        <dbReference type="EMBL" id="MDT0631126.1"/>
    </source>
</evidence>
<gene>
    <name evidence="2" type="ORF">RM540_05125</name>
</gene>
<keyword evidence="3" id="KW-1185">Reference proteome</keyword>
<evidence type="ECO:0000313" key="3">
    <source>
        <dbReference type="Proteomes" id="UP001267426"/>
    </source>
</evidence>
<feature type="signal peptide" evidence="1">
    <location>
        <begin position="1"/>
        <end position="24"/>
    </location>
</feature>
<proteinExistence type="predicted"/>
<comment type="caution">
    <text evidence="2">The sequence shown here is derived from an EMBL/GenBank/DDBJ whole genome shotgun (WGS) entry which is preliminary data.</text>
</comment>
<protein>
    <recommendedName>
        <fullName evidence="4">Outer membrane protein beta-barrel domain-containing protein</fullName>
    </recommendedName>
</protein>
<keyword evidence="1" id="KW-0732">Signal</keyword>
<feature type="chain" id="PRO_5045292056" description="Outer membrane protein beta-barrel domain-containing protein" evidence="1">
    <location>
        <begin position="25"/>
        <end position="312"/>
    </location>
</feature>
<reference evidence="2 3" key="1">
    <citation type="submission" date="2023-09" db="EMBL/GenBank/DDBJ databases">
        <authorList>
            <person name="Rey-Velasco X."/>
        </authorList>
    </citation>
    <scope>NUCLEOTIDE SEQUENCE [LARGE SCALE GENOMIC DNA]</scope>
    <source>
        <strain evidence="2 3">F394</strain>
    </source>
</reference>
<evidence type="ECO:0000256" key="1">
    <source>
        <dbReference type="SAM" id="SignalP"/>
    </source>
</evidence>
<dbReference type="RefSeq" id="WP_311662468.1">
    <property type="nucleotide sequence ID" value="NZ_JAVRHT010000008.1"/>
</dbReference>
<dbReference type="Proteomes" id="UP001267426">
    <property type="component" value="Unassembled WGS sequence"/>
</dbReference>
<dbReference type="EMBL" id="JAVRHT010000008">
    <property type="protein sequence ID" value="MDT0631126.1"/>
    <property type="molecule type" value="Genomic_DNA"/>
</dbReference>
<sequence length="312" mass="33039">MPSAPLRCVAFALALVGSALPVAAQGGFETLDPAYGNETARRAFYGGFALSGEAALRALGGGEVGAAPIGNLSLAARLDYAVLPRVDLALVADLTGAAQSGPLGLSWVVVKPYWNSERTDFALRLAVDPASEGGLGFRQTDVAFFSTTALSPAVTNDFSASARRVRTGYSLATEETTEPLLGASADRPADPRRERLVGQELRLGWGYNVLFDPAGSRLSLGLVAEGGSYSVVPSRVRNEAGDDGPPAPRAEQRRVRTAAGWLRAGIEFSRPKYQAAPFVSVPVVTWDDAEDPADLPGRRLQRIQFGLRLTLR</sequence>